<dbReference type="Proteomes" id="UP000095751">
    <property type="component" value="Unassembled WGS sequence"/>
</dbReference>
<dbReference type="KEGG" id="fcy:FRACYDRAFT_260482"/>
<name>A0A1E7FKD1_9STRA</name>
<dbReference type="OrthoDB" id="45000at2759"/>
<keyword evidence="1" id="KW-0732">Signal</keyword>
<dbReference type="AlphaFoldDB" id="A0A1E7FKD1"/>
<sequence>MMNFNIKVPSFLLLALSSPVCRPRVDALLMKNFNFGRLPPTTKEIRPDLYDLVDQQEDTKLNIQLHVGDEETGFLSIHDMIVEINCNQAADDHISLPGSDGLYHSECASGHRRMDVLSKGQFVDMNGSQYIDCTAGCWEMCWIRNRPAGNVVLGFHLPKTYSRNKAVLPEGDMWISFPVWTHEGLIYGQMEKKRVLGEIEFNDIRCDEELDKHDMTHNPIMKAIHLNNAYSFEAKRDEMLNDYSLDTIPDIDQFSKLQENTLLSKNGLIWNKDGNDDVLLGRAVITTTTSSSSSSSSYTSSGGRLMP</sequence>
<dbReference type="InParanoid" id="A0A1E7FKD1"/>
<evidence type="ECO:0000313" key="3">
    <source>
        <dbReference type="Proteomes" id="UP000095751"/>
    </source>
</evidence>
<reference evidence="2 3" key="1">
    <citation type="submission" date="2016-09" db="EMBL/GenBank/DDBJ databases">
        <title>Extensive genetic diversity and differential bi-allelic expression allows diatom success in the polar Southern Ocean.</title>
        <authorList>
            <consortium name="DOE Joint Genome Institute"/>
            <person name="Mock T."/>
            <person name="Otillar R.P."/>
            <person name="Strauss J."/>
            <person name="Dupont C."/>
            <person name="Frickenhaus S."/>
            <person name="Maumus F."/>
            <person name="Mcmullan M."/>
            <person name="Sanges R."/>
            <person name="Schmutz J."/>
            <person name="Toseland A."/>
            <person name="Valas R."/>
            <person name="Veluchamy A."/>
            <person name="Ward B.J."/>
            <person name="Allen A."/>
            <person name="Barry K."/>
            <person name="Falciatore A."/>
            <person name="Ferrante M."/>
            <person name="Fortunato A.E."/>
            <person name="Gloeckner G."/>
            <person name="Gruber A."/>
            <person name="Hipkin R."/>
            <person name="Janech M."/>
            <person name="Kroth P."/>
            <person name="Leese F."/>
            <person name="Lindquist E."/>
            <person name="Lyon B.R."/>
            <person name="Martin J."/>
            <person name="Mayer C."/>
            <person name="Parker M."/>
            <person name="Quesneville H."/>
            <person name="Raymond J."/>
            <person name="Uhlig C."/>
            <person name="Valentin K.U."/>
            <person name="Worden A.Z."/>
            <person name="Armbrust E.V."/>
            <person name="Bowler C."/>
            <person name="Green B."/>
            <person name="Moulton V."/>
            <person name="Van Oosterhout C."/>
            <person name="Grigoriev I."/>
        </authorList>
    </citation>
    <scope>NUCLEOTIDE SEQUENCE [LARGE SCALE GENOMIC DNA]</scope>
    <source>
        <strain evidence="2 3">CCMP1102</strain>
    </source>
</reference>
<proteinExistence type="predicted"/>
<protein>
    <submittedName>
        <fullName evidence="2">Uncharacterized protein</fullName>
    </submittedName>
</protein>
<evidence type="ECO:0000256" key="1">
    <source>
        <dbReference type="SAM" id="SignalP"/>
    </source>
</evidence>
<organism evidence="2 3">
    <name type="scientific">Fragilariopsis cylindrus CCMP1102</name>
    <dbReference type="NCBI Taxonomy" id="635003"/>
    <lineage>
        <taxon>Eukaryota</taxon>
        <taxon>Sar</taxon>
        <taxon>Stramenopiles</taxon>
        <taxon>Ochrophyta</taxon>
        <taxon>Bacillariophyta</taxon>
        <taxon>Bacillariophyceae</taxon>
        <taxon>Bacillariophycidae</taxon>
        <taxon>Bacillariales</taxon>
        <taxon>Bacillariaceae</taxon>
        <taxon>Fragilariopsis</taxon>
    </lineage>
</organism>
<feature type="signal peptide" evidence="1">
    <location>
        <begin position="1"/>
        <end position="27"/>
    </location>
</feature>
<feature type="chain" id="PRO_5009193196" evidence="1">
    <location>
        <begin position="28"/>
        <end position="307"/>
    </location>
</feature>
<gene>
    <name evidence="2" type="ORF">FRACYDRAFT_260482</name>
</gene>
<keyword evidence="3" id="KW-1185">Reference proteome</keyword>
<accession>A0A1E7FKD1</accession>
<evidence type="ECO:0000313" key="2">
    <source>
        <dbReference type="EMBL" id="OEU18628.1"/>
    </source>
</evidence>
<dbReference type="EMBL" id="KV784356">
    <property type="protein sequence ID" value="OEU18628.1"/>
    <property type="molecule type" value="Genomic_DNA"/>
</dbReference>